<comment type="subcellular location">
    <subcellularLocation>
        <location evidence="1">Cell membrane</location>
        <topology evidence="1">Multi-pass membrane protein</topology>
    </subcellularLocation>
</comment>
<keyword evidence="11 12" id="KW-0472">Membrane</keyword>
<keyword evidence="6" id="KW-0441">Lipid A biosynthesis</keyword>
<dbReference type="Gene3D" id="1.10.3730.20">
    <property type="match status" value="1"/>
</dbReference>
<evidence type="ECO:0000313" key="15">
    <source>
        <dbReference type="Proteomes" id="UP000515243"/>
    </source>
</evidence>
<feature type="transmembrane region" description="Helical" evidence="12">
    <location>
        <begin position="33"/>
        <end position="56"/>
    </location>
</feature>
<keyword evidence="5" id="KW-0997">Cell inner membrane</keyword>
<keyword evidence="9 12" id="KW-1133">Transmembrane helix</keyword>
<dbReference type="InterPro" id="IPR000390">
    <property type="entry name" value="Small_drug/metabolite_transptr"/>
</dbReference>
<protein>
    <submittedName>
        <fullName evidence="14">Multidrug transporter</fullName>
    </submittedName>
</protein>
<dbReference type="GO" id="GO:0022857">
    <property type="term" value="F:transmembrane transporter activity"/>
    <property type="evidence" value="ECO:0007669"/>
    <property type="project" value="InterPro"/>
</dbReference>
<proteinExistence type="inferred from homology"/>
<organism evidence="14 15">
    <name type="scientific">Clostridium butyricum</name>
    <dbReference type="NCBI Taxonomy" id="1492"/>
    <lineage>
        <taxon>Bacteria</taxon>
        <taxon>Bacillati</taxon>
        <taxon>Bacillota</taxon>
        <taxon>Clostridia</taxon>
        <taxon>Eubacteriales</taxon>
        <taxon>Clostridiaceae</taxon>
        <taxon>Clostridium</taxon>
    </lineage>
</organism>
<keyword evidence="10" id="KW-0443">Lipid metabolism</keyword>
<evidence type="ECO:0000259" key="13">
    <source>
        <dbReference type="Pfam" id="PF00892"/>
    </source>
</evidence>
<evidence type="ECO:0000256" key="12">
    <source>
        <dbReference type="SAM" id="Phobius"/>
    </source>
</evidence>
<dbReference type="GO" id="GO:0009103">
    <property type="term" value="P:lipopolysaccharide biosynthetic process"/>
    <property type="evidence" value="ECO:0007669"/>
    <property type="project" value="UniProtKB-KW"/>
</dbReference>
<evidence type="ECO:0000313" key="14">
    <source>
        <dbReference type="EMBL" id="QMW89742.1"/>
    </source>
</evidence>
<dbReference type="SUPFAM" id="SSF103481">
    <property type="entry name" value="Multidrug resistance efflux transporter EmrE"/>
    <property type="match status" value="1"/>
</dbReference>
<evidence type="ECO:0000256" key="5">
    <source>
        <dbReference type="ARBA" id="ARBA00022519"/>
    </source>
</evidence>
<dbReference type="InterPro" id="IPR037185">
    <property type="entry name" value="EmrE-like"/>
</dbReference>
<feature type="domain" description="EamA" evidence="13">
    <location>
        <begin position="6"/>
        <end position="107"/>
    </location>
</feature>
<dbReference type="EMBL" id="CP040626">
    <property type="protein sequence ID" value="QMW89742.1"/>
    <property type="molecule type" value="Genomic_DNA"/>
</dbReference>
<evidence type="ECO:0000256" key="3">
    <source>
        <dbReference type="ARBA" id="ARBA00022475"/>
    </source>
</evidence>
<accession>A0AAP9UD18</accession>
<evidence type="ECO:0000256" key="7">
    <source>
        <dbReference type="ARBA" id="ARBA00022692"/>
    </source>
</evidence>
<feature type="transmembrane region" description="Helical" evidence="12">
    <location>
        <begin position="6"/>
        <end position="21"/>
    </location>
</feature>
<evidence type="ECO:0000256" key="8">
    <source>
        <dbReference type="ARBA" id="ARBA00022985"/>
    </source>
</evidence>
<keyword evidence="7 12" id="KW-0812">Transmembrane</keyword>
<reference evidence="14 15" key="1">
    <citation type="submission" date="2019-05" db="EMBL/GenBank/DDBJ databases">
        <authorList>
            <person name="Schori C."/>
            <person name="Ahrens C."/>
        </authorList>
    </citation>
    <scope>NUCLEOTIDE SEQUENCE [LARGE SCALE GENOMIC DNA]</scope>
    <source>
        <strain evidence="14 15">DSM 10702</strain>
    </source>
</reference>
<dbReference type="Pfam" id="PF00892">
    <property type="entry name" value="EamA"/>
    <property type="match status" value="1"/>
</dbReference>
<dbReference type="Proteomes" id="UP000515243">
    <property type="component" value="Chromosome 1"/>
</dbReference>
<evidence type="ECO:0000256" key="1">
    <source>
        <dbReference type="ARBA" id="ARBA00004651"/>
    </source>
</evidence>
<evidence type="ECO:0000256" key="9">
    <source>
        <dbReference type="ARBA" id="ARBA00022989"/>
    </source>
</evidence>
<sequence length="109" mass="12461">MLYYILLIIMTLMGAIASLFLKKASGFKSLKQLVFNINLYLGGILYVLSAVINIYILRFLDYSLVLPLTSITYIWTMIISYCVFKEKITIKKMFGLMLVIIGVMLIAVF</sequence>
<evidence type="ECO:0000256" key="4">
    <source>
        <dbReference type="ARBA" id="ARBA00022516"/>
    </source>
</evidence>
<dbReference type="GeneID" id="92942877"/>
<feature type="transmembrane region" description="Helical" evidence="12">
    <location>
        <begin position="93"/>
        <end position="108"/>
    </location>
</feature>
<dbReference type="RefSeq" id="WP_051119271.1">
    <property type="nucleotide sequence ID" value="NZ_AP019716.1"/>
</dbReference>
<dbReference type="PANTHER" id="PTHR30561">
    <property type="entry name" value="SMR FAMILY PROTON-DEPENDENT DRUG EFFLUX TRANSPORTER SUGE"/>
    <property type="match status" value="1"/>
</dbReference>
<evidence type="ECO:0000256" key="6">
    <source>
        <dbReference type="ARBA" id="ARBA00022556"/>
    </source>
</evidence>
<gene>
    <name evidence="14" type="ORF">FF104_01935</name>
</gene>
<evidence type="ECO:0000256" key="2">
    <source>
        <dbReference type="ARBA" id="ARBA00007362"/>
    </source>
</evidence>
<dbReference type="GO" id="GO:0005886">
    <property type="term" value="C:plasma membrane"/>
    <property type="evidence" value="ECO:0007669"/>
    <property type="project" value="UniProtKB-SubCell"/>
</dbReference>
<dbReference type="PANTHER" id="PTHR30561:SF9">
    <property type="entry name" value="4-AMINO-4-DEOXY-L-ARABINOSE-PHOSPHOUNDECAPRENOL FLIPPASE SUBUNIT ARNF-RELATED"/>
    <property type="match status" value="1"/>
</dbReference>
<feature type="transmembrane region" description="Helical" evidence="12">
    <location>
        <begin position="62"/>
        <end position="84"/>
    </location>
</feature>
<evidence type="ECO:0000256" key="10">
    <source>
        <dbReference type="ARBA" id="ARBA00023098"/>
    </source>
</evidence>
<dbReference type="InterPro" id="IPR000620">
    <property type="entry name" value="EamA_dom"/>
</dbReference>
<keyword evidence="3" id="KW-1003">Cell membrane</keyword>
<name>A0AAP9UD18_CLOBU</name>
<comment type="similarity">
    <text evidence="2">Belongs to the EamA transporter family.</text>
</comment>
<keyword evidence="4" id="KW-0444">Lipid biosynthesis</keyword>
<keyword evidence="8" id="KW-0448">Lipopolysaccharide biosynthesis</keyword>
<evidence type="ECO:0000256" key="11">
    <source>
        <dbReference type="ARBA" id="ARBA00023136"/>
    </source>
</evidence>
<dbReference type="AlphaFoldDB" id="A0AAP9UD18"/>